<accession>A0ABS6J1N0</accession>
<organism evidence="1 2">
    <name type="scientific">Paragemmobacter amnigenus</name>
    <dbReference type="NCBI Taxonomy" id="2852097"/>
    <lineage>
        <taxon>Bacteria</taxon>
        <taxon>Pseudomonadati</taxon>
        <taxon>Pseudomonadota</taxon>
        <taxon>Alphaproteobacteria</taxon>
        <taxon>Rhodobacterales</taxon>
        <taxon>Paracoccaceae</taxon>
        <taxon>Paragemmobacter</taxon>
    </lineage>
</organism>
<dbReference type="RefSeq" id="WP_161761699.1">
    <property type="nucleotide sequence ID" value="NZ_JAAATX020000004.1"/>
</dbReference>
<dbReference type="Proteomes" id="UP000731907">
    <property type="component" value="Unassembled WGS sequence"/>
</dbReference>
<dbReference type="EMBL" id="JAAATX020000004">
    <property type="protein sequence ID" value="MBU9697655.1"/>
    <property type="molecule type" value="Genomic_DNA"/>
</dbReference>
<reference evidence="1 2" key="1">
    <citation type="submission" date="2021-06" db="EMBL/GenBank/DDBJ databases">
        <title>Rhodobacteraceae bacterium strain HSP-20.</title>
        <authorList>
            <person name="Chen W.-M."/>
        </authorList>
    </citation>
    <scope>NUCLEOTIDE SEQUENCE [LARGE SCALE GENOMIC DNA]</scope>
    <source>
        <strain evidence="1 2">HSP-20</strain>
    </source>
</reference>
<protein>
    <recommendedName>
        <fullName evidence="3">Secreted protein</fullName>
    </recommendedName>
</protein>
<evidence type="ECO:0000313" key="1">
    <source>
        <dbReference type="EMBL" id="MBU9697655.1"/>
    </source>
</evidence>
<evidence type="ECO:0008006" key="3">
    <source>
        <dbReference type="Google" id="ProtNLM"/>
    </source>
</evidence>
<name>A0ABS6J1N0_9RHOB</name>
<evidence type="ECO:0000313" key="2">
    <source>
        <dbReference type="Proteomes" id="UP000731907"/>
    </source>
</evidence>
<keyword evidence="2" id="KW-1185">Reference proteome</keyword>
<sequence length="113" mass="12343">MSNLLIFPVLGPVLVAVGLSGLPAPAIAQFRLHEEVAELCHAPPVTAAELDLYRIRDDFDLLLMALSDSCPEVAMLFATFSVGSVVHMLPRTPLDFTRHTEPHHLLTLVHAPQ</sequence>
<proteinExistence type="predicted"/>
<comment type="caution">
    <text evidence="1">The sequence shown here is derived from an EMBL/GenBank/DDBJ whole genome shotgun (WGS) entry which is preliminary data.</text>
</comment>
<gene>
    <name evidence="1" type="ORF">GU927_007325</name>
</gene>